<dbReference type="Proteomes" id="UP001300383">
    <property type="component" value="Unassembled WGS sequence"/>
</dbReference>
<dbReference type="PANTHER" id="PTHR41373">
    <property type="entry name" value="DUF2156 DOMAIN-CONTAINING PROTEIN"/>
    <property type="match status" value="1"/>
</dbReference>
<protein>
    <submittedName>
        <fullName evidence="2">Phosphatidylglycerol lysyltransferase domain-containing protein</fullName>
    </submittedName>
</protein>
<reference evidence="2 3" key="1">
    <citation type="submission" date="2023-05" db="EMBL/GenBank/DDBJ databases">
        <title>[ruminococcus] sp. nov., isolated from a pig farm feces dump.</title>
        <authorList>
            <person name="Chang Y.-H."/>
        </authorList>
    </citation>
    <scope>NUCLEOTIDE SEQUENCE [LARGE SCALE GENOMIC DNA]</scope>
    <source>
        <strain evidence="2 3">YH-rum2234</strain>
    </source>
</reference>
<dbReference type="Gene3D" id="3.40.630.30">
    <property type="match status" value="2"/>
</dbReference>
<accession>A0AAP4BAY2</accession>
<dbReference type="InterPro" id="IPR016732">
    <property type="entry name" value="UCP018688"/>
</dbReference>
<keyword evidence="3" id="KW-1185">Reference proteome</keyword>
<evidence type="ECO:0000313" key="3">
    <source>
        <dbReference type="Proteomes" id="UP001300383"/>
    </source>
</evidence>
<dbReference type="RefSeq" id="WP_283230435.1">
    <property type="nucleotide sequence ID" value="NZ_JASGBQ010000006.1"/>
</dbReference>
<dbReference type="PIRSF" id="PIRSF018688">
    <property type="entry name" value="UCP018688"/>
    <property type="match status" value="1"/>
</dbReference>
<gene>
    <name evidence="2" type="ORF">QJ036_05470</name>
</gene>
<name>A0AAP4BAY2_9FIRM</name>
<dbReference type="SUPFAM" id="SSF55729">
    <property type="entry name" value="Acyl-CoA N-acyltransferases (Nat)"/>
    <property type="match status" value="2"/>
</dbReference>
<dbReference type="Pfam" id="PF09924">
    <property type="entry name" value="LPG_synthase_C"/>
    <property type="match status" value="1"/>
</dbReference>
<feature type="domain" description="Phosphatidylglycerol lysyltransferase C-terminal" evidence="1">
    <location>
        <begin position="28"/>
        <end position="298"/>
    </location>
</feature>
<dbReference type="InterPro" id="IPR016181">
    <property type="entry name" value="Acyl_CoA_acyltransferase"/>
</dbReference>
<evidence type="ECO:0000259" key="1">
    <source>
        <dbReference type="Pfam" id="PF09924"/>
    </source>
</evidence>
<comment type="caution">
    <text evidence="2">The sequence shown here is derived from an EMBL/GenBank/DDBJ whole genome shotgun (WGS) entry which is preliminary data.</text>
</comment>
<organism evidence="2 3">
    <name type="scientific">Fusibacillus kribbianus</name>
    <dbReference type="NCBI Taxonomy" id="3044208"/>
    <lineage>
        <taxon>Bacteria</taxon>
        <taxon>Bacillati</taxon>
        <taxon>Bacillota</taxon>
        <taxon>Clostridia</taxon>
        <taxon>Lachnospirales</taxon>
        <taxon>Lachnospiraceae</taxon>
        <taxon>Fusibacillus</taxon>
    </lineage>
</organism>
<dbReference type="AlphaFoldDB" id="A0AAP4BAY2"/>
<proteinExistence type="predicted"/>
<dbReference type="InterPro" id="IPR024320">
    <property type="entry name" value="LPG_synthase_C"/>
</dbReference>
<evidence type="ECO:0000313" key="2">
    <source>
        <dbReference type="EMBL" id="MDI9241928.1"/>
    </source>
</evidence>
<dbReference type="PANTHER" id="PTHR41373:SF1">
    <property type="entry name" value="PHOSPHATIDYLGLYCEROL LYSYLTRANSFERASE C-TERMINAL DOMAIN-CONTAINING PROTEIN"/>
    <property type="match status" value="1"/>
</dbReference>
<dbReference type="EMBL" id="JASGBQ010000006">
    <property type="protein sequence ID" value="MDI9241928.1"/>
    <property type="molecule type" value="Genomic_DNA"/>
</dbReference>
<sequence length="302" mass="35300">MKWDFKKISAEDVEILPRYFAMRSNKTCDSVFLDSFLWKDYYHVEYCICDGGRAVEWKMRINGEPFAALPLCKAEDLRHYFFDTKQYFNEVLGQKLKIYLADEAAVELLKLDPSEFDVIEQPDAADYLYDGEALRTLAGKKYHKKKNHVNAFMKEYEGRYEYRTLCCSDRSDMWRFLDRWRSMKGTQVEGTLDPEVEGIHSILNQCSMLGVRMGGVYVDGQMEAFSMGSYNAAEDMAIIHIEKANPDIRGMYPFINQQFLIHEFPHVKLVNREDDVGLPGLRKAKQSYNPIGFAKKYKIRER</sequence>